<dbReference type="InterPro" id="IPR029058">
    <property type="entry name" value="AB_hydrolase_fold"/>
</dbReference>
<protein>
    <submittedName>
        <fullName evidence="3">Acyl-CoA thioester hydrolase/BAAT C-terminal domain-containing protein</fullName>
    </submittedName>
</protein>
<dbReference type="RefSeq" id="WP_338886283.1">
    <property type="nucleotide sequence ID" value="NZ_CP147846.1"/>
</dbReference>
<keyword evidence="3" id="KW-0378">Hydrolase</keyword>
<dbReference type="EMBL" id="CP147846">
    <property type="protein sequence ID" value="WXG66843.1"/>
    <property type="molecule type" value="Genomic_DNA"/>
</dbReference>
<keyword evidence="4" id="KW-1185">Reference proteome</keyword>
<organism evidence="3 4">
    <name type="scientific">Rhodococcus sovatensis</name>
    <dbReference type="NCBI Taxonomy" id="1805840"/>
    <lineage>
        <taxon>Bacteria</taxon>
        <taxon>Bacillati</taxon>
        <taxon>Actinomycetota</taxon>
        <taxon>Actinomycetes</taxon>
        <taxon>Mycobacteriales</taxon>
        <taxon>Nocardiaceae</taxon>
        <taxon>Rhodococcus</taxon>
    </lineage>
</organism>
<dbReference type="InterPro" id="IPR014940">
    <property type="entry name" value="BAAT_C"/>
</dbReference>
<dbReference type="Pfam" id="PF08840">
    <property type="entry name" value="BAAT_C"/>
    <property type="match status" value="1"/>
</dbReference>
<feature type="compositionally biased region" description="Polar residues" evidence="1">
    <location>
        <begin position="377"/>
        <end position="388"/>
    </location>
</feature>
<reference evidence="3 4" key="1">
    <citation type="submission" date="2024-03" db="EMBL/GenBank/DDBJ databases">
        <title>Natural products discovery in diverse microorganisms through a two-stage MS feature dereplication strategy.</title>
        <authorList>
            <person name="Zhang R."/>
        </authorList>
    </citation>
    <scope>NUCLEOTIDE SEQUENCE [LARGE SCALE GENOMIC DNA]</scope>
    <source>
        <strain evidence="3 4">18930</strain>
    </source>
</reference>
<dbReference type="Gene3D" id="3.40.50.1820">
    <property type="entry name" value="alpha/beta hydrolase"/>
    <property type="match status" value="1"/>
</dbReference>
<sequence>MEPVSLQVDPVSGPIDGPTVFRAHGVAPGLPVHLDVAVVDANGHRWVSHQDYPIDADGLLQIDDPDRPWWNMIFVDEGVPPVTFAGSDEGLDFSVSIHALEGSSSTTVRRTWGDAVVRQDLAGDGWRLRIYLPDTDTDISPAVIVVPGTTGARPAAPTAALLASHGYVAAVLVYMAEPGLPESFQEIRLEAIADAMAAFAQHEHVDPENIAVFSASVGVSVTLATLAYIPSISVRAVVAIAPAHVVLQALADGQPPKTSSLTLDGKPLSYMPIRADKLVGQMLRTASRRLFSRAPTSRALKLRPAYEAGLRDDAAVSAAAIPVERIDAPILAVAGVADQSYPADRMARALIARRGRDTDRLLILPNAGHFLRPPATPTTVDRNDSIVSGGTPAGTAKGQRRMWTETLRFFEDNLRR</sequence>
<accession>A0ABZ2PD39</accession>
<feature type="domain" description="BAAT/Acyl-CoA thioester hydrolase C-terminal" evidence="2">
    <location>
        <begin position="188"/>
        <end position="414"/>
    </location>
</feature>
<proteinExistence type="predicted"/>
<dbReference type="GO" id="GO:0016787">
    <property type="term" value="F:hydrolase activity"/>
    <property type="evidence" value="ECO:0007669"/>
    <property type="project" value="UniProtKB-KW"/>
</dbReference>
<evidence type="ECO:0000256" key="1">
    <source>
        <dbReference type="SAM" id="MobiDB-lite"/>
    </source>
</evidence>
<feature type="region of interest" description="Disordered" evidence="1">
    <location>
        <begin position="373"/>
        <end position="397"/>
    </location>
</feature>
<dbReference type="PANTHER" id="PTHR10824:SF4">
    <property type="entry name" value="ACYL-COENZYME A THIOESTERASE 1-LIKE"/>
    <property type="match status" value="1"/>
</dbReference>
<dbReference type="PIRSF" id="PIRSF016521">
    <property type="entry name" value="Acyl-CoA_hydro"/>
    <property type="match status" value="1"/>
</dbReference>
<evidence type="ECO:0000259" key="2">
    <source>
        <dbReference type="Pfam" id="PF08840"/>
    </source>
</evidence>
<gene>
    <name evidence="3" type="ORF">WDS16_16365</name>
</gene>
<evidence type="ECO:0000313" key="4">
    <source>
        <dbReference type="Proteomes" id="UP001432000"/>
    </source>
</evidence>
<evidence type="ECO:0000313" key="3">
    <source>
        <dbReference type="EMBL" id="WXG66843.1"/>
    </source>
</evidence>
<dbReference type="InterPro" id="IPR016662">
    <property type="entry name" value="Acyl-CoA_thioEstase_long-chain"/>
</dbReference>
<dbReference type="SUPFAM" id="SSF53474">
    <property type="entry name" value="alpha/beta-Hydrolases"/>
    <property type="match status" value="1"/>
</dbReference>
<dbReference type="PANTHER" id="PTHR10824">
    <property type="entry name" value="ACYL-COENZYME A THIOESTERASE-RELATED"/>
    <property type="match status" value="1"/>
</dbReference>
<name>A0ABZ2PD39_9NOCA</name>
<dbReference type="Proteomes" id="UP001432000">
    <property type="component" value="Chromosome"/>
</dbReference>